<protein>
    <submittedName>
        <fullName evidence="2">Uncharacterized protein</fullName>
    </submittedName>
</protein>
<evidence type="ECO:0000313" key="2">
    <source>
        <dbReference type="EMBL" id="AND71196.1"/>
    </source>
</evidence>
<evidence type="ECO:0000256" key="1">
    <source>
        <dbReference type="SAM" id="SignalP"/>
    </source>
</evidence>
<evidence type="ECO:0000313" key="3">
    <source>
        <dbReference type="Proteomes" id="UP000077255"/>
    </source>
</evidence>
<dbReference type="PATRIC" id="fig|445710.3.peg.3740"/>
<dbReference type="OrthoDB" id="5959358at2"/>
<reference evidence="2 3" key="1">
    <citation type="submission" date="2016-02" db="EMBL/GenBank/DDBJ databases">
        <title>Complete genome sequencing and analysis of ATSB10, Dyella thiooxydans isolated from rhizosphere soil of sunflower (Helianthus annuus L.).</title>
        <authorList>
            <person name="Lee Y."/>
            <person name="Hwangbo K."/>
            <person name="Chung H."/>
            <person name="Yoo J."/>
            <person name="Kim K.Y."/>
            <person name="Sa T.M."/>
            <person name="Um Y."/>
            <person name="Madhaiyan M."/>
        </authorList>
    </citation>
    <scope>NUCLEOTIDE SEQUENCE [LARGE SCALE GENOMIC DNA]</scope>
    <source>
        <strain evidence="2 3">ATSB10</strain>
    </source>
</reference>
<dbReference type="KEGG" id="dtx:ATSB10_37420"/>
<accession>A0A160N505</accession>
<feature type="chain" id="PRO_5007817770" evidence="1">
    <location>
        <begin position="23"/>
        <end position="222"/>
    </location>
</feature>
<dbReference type="EMBL" id="CP014841">
    <property type="protein sequence ID" value="AND71196.1"/>
    <property type="molecule type" value="Genomic_DNA"/>
</dbReference>
<dbReference type="STRING" id="445710.ATSB10_37420"/>
<proteinExistence type="predicted"/>
<sequence>MKQVIRMTACLAALVCSGCVMHLDQPTEIAAGHLPRPVYSVDGGVHLAARAEAGKIRSVDGGVTLGEGATAKTIDTVDGPVVLERGATCRHDLSAVDGRVSLAPGVHVGGDVQTLVAGLDARDAEIAGAIRTVSGEILLHGTTHVGKGIYLDKPRPSTDAQDEVWKRLPRVVIGPGVVVDGPIVAARGGTLWVSRRARIGAVEGIRAQWFDGASPPDLPGMK</sequence>
<keyword evidence="1" id="KW-0732">Signal</keyword>
<organism evidence="2 3">
    <name type="scientific">Dyella thiooxydans</name>
    <dbReference type="NCBI Taxonomy" id="445710"/>
    <lineage>
        <taxon>Bacteria</taxon>
        <taxon>Pseudomonadati</taxon>
        <taxon>Pseudomonadota</taxon>
        <taxon>Gammaproteobacteria</taxon>
        <taxon>Lysobacterales</taxon>
        <taxon>Rhodanobacteraceae</taxon>
        <taxon>Dyella</taxon>
    </lineage>
</organism>
<gene>
    <name evidence="2" type="ORF">ATSB10_37420</name>
</gene>
<dbReference type="Proteomes" id="UP000077255">
    <property type="component" value="Chromosome"/>
</dbReference>
<keyword evidence="3" id="KW-1185">Reference proteome</keyword>
<dbReference type="AlphaFoldDB" id="A0A160N505"/>
<feature type="signal peptide" evidence="1">
    <location>
        <begin position="1"/>
        <end position="22"/>
    </location>
</feature>
<name>A0A160N505_9GAMM</name>
<dbReference type="RefSeq" id="WP_157469363.1">
    <property type="nucleotide sequence ID" value="NZ_CP014841.1"/>
</dbReference>